<dbReference type="InterPro" id="IPR007666">
    <property type="entry name" value="ADP_PFK/GK"/>
</dbReference>
<evidence type="ECO:0000256" key="1">
    <source>
        <dbReference type="ARBA" id="ARBA00022679"/>
    </source>
</evidence>
<gene>
    <name evidence="6" type="ORF">SDC9_102793</name>
</gene>
<dbReference type="GO" id="GO:0016301">
    <property type="term" value="F:kinase activity"/>
    <property type="evidence" value="ECO:0007669"/>
    <property type="project" value="UniProtKB-KW"/>
</dbReference>
<dbReference type="InterPro" id="IPR029056">
    <property type="entry name" value="Ribokinase-like"/>
</dbReference>
<keyword evidence="3" id="KW-0418">Kinase</keyword>
<dbReference type="AlphaFoldDB" id="A0A645ARU4"/>
<proteinExistence type="predicted"/>
<protein>
    <submittedName>
        <fullName evidence="6">Uncharacterized protein</fullName>
    </submittedName>
</protein>
<dbReference type="GO" id="GO:0006096">
    <property type="term" value="P:glycolytic process"/>
    <property type="evidence" value="ECO:0007669"/>
    <property type="project" value="UniProtKB-KW"/>
</dbReference>
<dbReference type="Gene3D" id="3.40.1190.20">
    <property type="match status" value="1"/>
</dbReference>
<accession>A0A645ARU4</accession>
<organism evidence="6">
    <name type="scientific">bioreactor metagenome</name>
    <dbReference type="NCBI Taxonomy" id="1076179"/>
    <lineage>
        <taxon>unclassified sequences</taxon>
        <taxon>metagenomes</taxon>
        <taxon>ecological metagenomes</taxon>
    </lineage>
</organism>
<evidence type="ECO:0000256" key="5">
    <source>
        <dbReference type="ARBA" id="ARBA00023152"/>
    </source>
</evidence>
<reference evidence="6" key="1">
    <citation type="submission" date="2019-08" db="EMBL/GenBank/DDBJ databases">
        <authorList>
            <person name="Kucharzyk K."/>
            <person name="Murdoch R.W."/>
            <person name="Higgins S."/>
            <person name="Loffler F."/>
        </authorList>
    </citation>
    <scope>NUCLEOTIDE SEQUENCE</scope>
</reference>
<dbReference type="SUPFAM" id="SSF53613">
    <property type="entry name" value="Ribokinase-like"/>
    <property type="match status" value="1"/>
</dbReference>
<evidence type="ECO:0000256" key="4">
    <source>
        <dbReference type="ARBA" id="ARBA00022842"/>
    </source>
</evidence>
<keyword evidence="1" id="KW-0808">Transferase</keyword>
<dbReference type="PROSITE" id="PS51255">
    <property type="entry name" value="ADPK"/>
    <property type="match status" value="1"/>
</dbReference>
<evidence type="ECO:0000313" key="6">
    <source>
        <dbReference type="EMBL" id="MPM55995.1"/>
    </source>
</evidence>
<dbReference type="GO" id="GO:0016773">
    <property type="term" value="F:phosphotransferase activity, alcohol group as acceptor"/>
    <property type="evidence" value="ECO:0007669"/>
    <property type="project" value="InterPro"/>
</dbReference>
<dbReference type="Pfam" id="PF04587">
    <property type="entry name" value="ADP_PFK_GK"/>
    <property type="match status" value="1"/>
</dbReference>
<keyword evidence="4" id="KW-0460">Magnesium</keyword>
<keyword evidence="2" id="KW-0479">Metal-binding</keyword>
<name>A0A645ARU4_9ZZZZ</name>
<evidence type="ECO:0000256" key="2">
    <source>
        <dbReference type="ARBA" id="ARBA00022723"/>
    </source>
</evidence>
<comment type="caution">
    <text evidence="6">The sequence shown here is derived from an EMBL/GenBank/DDBJ whole genome shotgun (WGS) entry which is preliminary data.</text>
</comment>
<dbReference type="GO" id="GO:0046872">
    <property type="term" value="F:metal ion binding"/>
    <property type="evidence" value="ECO:0007669"/>
    <property type="project" value="UniProtKB-KW"/>
</dbReference>
<dbReference type="EMBL" id="VSSQ01015533">
    <property type="protein sequence ID" value="MPM55995.1"/>
    <property type="molecule type" value="Genomic_DNA"/>
</dbReference>
<keyword evidence="5" id="KW-0324">Glycolysis</keyword>
<evidence type="ECO:0000256" key="3">
    <source>
        <dbReference type="ARBA" id="ARBA00022777"/>
    </source>
</evidence>
<sequence>MNFGLKCAGAYAASGKLDGREFVEKEALKLQESRFGREQLQLFLKAFGGTTCGRGAFALMDGCMLCILPTLLCKSPITTVGLGDTLTAGTFLRGLELDVQT</sequence>